<dbReference type="OrthoDB" id="982449at2"/>
<proteinExistence type="predicted"/>
<dbReference type="EMBL" id="PDUD01000017">
    <property type="protein sequence ID" value="PHN06631.1"/>
    <property type="molecule type" value="Genomic_DNA"/>
</dbReference>
<comment type="caution">
    <text evidence="2">The sequence shown here is derived from an EMBL/GenBank/DDBJ whole genome shotgun (WGS) entry which is preliminary data.</text>
</comment>
<keyword evidence="3" id="KW-1185">Reference proteome</keyword>
<gene>
    <name evidence="2" type="ORF">CRP01_10050</name>
</gene>
<evidence type="ECO:0000256" key="1">
    <source>
        <dbReference type="SAM" id="SignalP"/>
    </source>
</evidence>
<feature type="chain" id="PRO_5013379455" evidence="1">
    <location>
        <begin position="29"/>
        <end position="201"/>
    </location>
</feature>
<organism evidence="2 3">
    <name type="scientific">Flavilitoribacter nigricans (strain ATCC 23147 / DSM 23189 / NBRC 102662 / NCIMB 1420 / SS-2)</name>
    <name type="common">Lewinella nigricans</name>
    <dbReference type="NCBI Taxonomy" id="1122177"/>
    <lineage>
        <taxon>Bacteria</taxon>
        <taxon>Pseudomonadati</taxon>
        <taxon>Bacteroidota</taxon>
        <taxon>Saprospiria</taxon>
        <taxon>Saprospirales</taxon>
        <taxon>Lewinellaceae</taxon>
        <taxon>Flavilitoribacter</taxon>
    </lineage>
</organism>
<keyword evidence="1" id="KW-0732">Signal</keyword>
<sequence>MKSIMHIHLRAIGVSAMLLFLLPLVTTAQSAARQAGITEKLDQFFEATQNKEWNQVLDLTYPKLFDLVPREQMLGIFENMEADGMTFEMSDMKIKKIYGEEDYEGETFSAVDYAMQLKIILKGESFNEQALDFMKTSFETTYGADKVTVDRPNKTFVIKADKTLFAIADTGTDNWHFIEKNAEQMMILEQIIDSEVLGKFE</sequence>
<name>A0A2D0NDP3_FLAN2</name>
<reference evidence="2 3" key="1">
    <citation type="submission" date="2017-10" db="EMBL/GenBank/DDBJ databases">
        <title>The draft genome sequence of Lewinella nigricans NBRC 102662.</title>
        <authorList>
            <person name="Wang K."/>
        </authorList>
    </citation>
    <scope>NUCLEOTIDE SEQUENCE [LARGE SCALE GENOMIC DNA]</scope>
    <source>
        <strain evidence="2 3">NBRC 102662</strain>
    </source>
</reference>
<accession>A0A2D0NDP3</accession>
<protein>
    <submittedName>
        <fullName evidence="2">Uncharacterized protein</fullName>
    </submittedName>
</protein>
<evidence type="ECO:0000313" key="3">
    <source>
        <dbReference type="Proteomes" id="UP000223913"/>
    </source>
</evidence>
<feature type="signal peptide" evidence="1">
    <location>
        <begin position="1"/>
        <end position="28"/>
    </location>
</feature>
<dbReference type="AlphaFoldDB" id="A0A2D0NDP3"/>
<evidence type="ECO:0000313" key="2">
    <source>
        <dbReference type="EMBL" id="PHN06631.1"/>
    </source>
</evidence>
<dbReference type="RefSeq" id="WP_099149887.1">
    <property type="nucleotide sequence ID" value="NZ_PDUD01000017.1"/>
</dbReference>
<dbReference type="Proteomes" id="UP000223913">
    <property type="component" value="Unassembled WGS sequence"/>
</dbReference>